<dbReference type="PIRSF" id="PIRSF015840">
    <property type="entry name" value="DUF284_TM_euk"/>
    <property type="match status" value="1"/>
</dbReference>
<comment type="similarity">
    <text evidence="2 6">Belongs to the CDC50/LEM3 family.</text>
</comment>
<accession>A0A2A4JXV9</accession>
<dbReference type="Pfam" id="PF03381">
    <property type="entry name" value="CDC50"/>
    <property type="match status" value="1"/>
</dbReference>
<feature type="transmembrane region" description="Helical" evidence="7">
    <location>
        <begin position="15"/>
        <end position="36"/>
    </location>
</feature>
<protein>
    <recommendedName>
        <fullName evidence="9">Cell cycle control protein 50A</fullName>
    </recommendedName>
</protein>
<dbReference type="PANTHER" id="PTHR10926:SF0">
    <property type="entry name" value="CDC50, ISOFORM A"/>
    <property type="match status" value="1"/>
</dbReference>
<feature type="transmembrane region" description="Helical" evidence="7">
    <location>
        <begin position="291"/>
        <end position="312"/>
    </location>
</feature>
<evidence type="ECO:0008006" key="9">
    <source>
        <dbReference type="Google" id="ProtNLM"/>
    </source>
</evidence>
<keyword evidence="4 7" id="KW-1133">Transmembrane helix</keyword>
<dbReference type="GO" id="GO:0005794">
    <property type="term" value="C:Golgi apparatus"/>
    <property type="evidence" value="ECO:0007669"/>
    <property type="project" value="TreeGrafter"/>
</dbReference>
<evidence type="ECO:0000256" key="4">
    <source>
        <dbReference type="ARBA" id="ARBA00022989"/>
    </source>
</evidence>
<gene>
    <name evidence="8" type="ORF">B5V51_10019</name>
</gene>
<evidence type="ECO:0000256" key="3">
    <source>
        <dbReference type="ARBA" id="ARBA00022692"/>
    </source>
</evidence>
<evidence type="ECO:0000256" key="2">
    <source>
        <dbReference type="ARBA" id="ARBA00009457"/>
    </source>
</evidence>
<dbReference type="AlphaFoldDB" id="A0A2A4JXV9"/>
<dbReference type="GO" id="GO:0005886">
    <property type="term" value="C:plasma membrane"/>
    <property type="evidence" value="ECO:0007669"/>
    <property type="project" value="TreeGrafter"/>
</dbReference>
<evidence type="ECO:0000313" key="8">
    <source>
        <dbReference type="EMBL" id="PCG76222.1"/>
    </source>
</evidence>
<name>A0A2A4JXV9_HELVI</name>
<organism evidence="8">
    <name type="scientific">Heliothis virescens</name>
    <name type="common">Tobacco budworm moth</name>
    <dbReference type="NCBI Taxonomy" id="7102"/>
    <lineage>
        <taxon>Eukaryota</taxon>
        <taxon>Metazoa</taxon>
        <taxon>Ecdysozoa</taxon>
        <taxon>Arthropoda</taxon>
        <taxon>Hexapoda</taxon>
        <taxon>Insecta</taxon>
        <taxon>Pterygota</taxon>
        <taxon>Neoptera</taxon>
        <taxon>Endopterygota</taxon>
        <taxon>Lepidoptera</taxon>
        <taxon>Glossata</taxon>
        <taxon>Ditrysia</taxon>
        <taxon>Noctuoidea</taxon>
        <taxon>Noctuidae</taxon>
        <taxon>Heliothinae</taxon>
        <taxon>Heliothis</taxon>
    </lineage>
</organism>
<comment type="caution">
    <text evidence="8">The sequence shown here is derived from an EMBL/GenBank/DDBJ whole genome shotgun (WGS) entry which is preliminary data.</text>
</comment>
<evidence type="ECO:0000256" key="6">
    <source>
        <dbReference type="PIRNR" id="PIRNR015840"/>
    </source>
</evidence>
<keyword evidence="3 7" id="KW-0812">Transmembrane</keyword>
<dbReference type="GO" id="GO:0005783">
    <property type="term" value="C:endoplasmic reticulum"/>
    <property type="evidence" value="ECO:0007669"/>
    <property type="project" value="TreeGrafter"/>
</dbReference>
<dbReference type="InterPro" id="IPR005045">
    <property type="entry name" value="CDC50/LEM3_fam"/>
</dbReference>
<evidence type="ECO:0000256" key="7">
    <source>
        <dbReference type="SAM" id="Phobius"/>
    </source>
</evidence>
<dbReference type="STRING" id="7102.A0A2A4JXV9"/>
<proteinExistence type="inferred from homology"/>
<dbReference type="EMBL" id="NWSH01000463">
    <property type="protein sequence ID" value="PCG76222.1"/>
    <property type="molecule type" value="Genomic_DNA"/>
</dbReference>
<sequence>MDSSNGKFDYVRKPVVLLAIGLIIGLIFCITGIILLSTSTETKGYEVTNDYTDCKYFDNPNERCKDVIARQPCACYIALNISEQMEAPVTAFYELESYELITGPYSKSRDDQQLSGHLSPTPAASCGNYSYVQTPDGQKKPIAPCGALADFMFNDTFSLQVNSEYVPTINTGLISDDEKEPFHNPEGNLEEAFKQFSKPINWPRNVTQLDRVHPENNGFQNEHFIIWMKTDLKRKPTWRVNVADDNFANGLAPGSYNLRVEYAYPASRYDGKRLFVLSSRQEVVNKSRRDAGIALLSIGVIILVIAISLLVLRKWERCRNCLRSAYKGPIPAQDN</sequence>
<reference evidence="8" key="1">
    <citation type="submission" date="2017-09" db="EMBL/GenBank/DDBJ databases">
        <title>Contemporary evolution of a Lepidopteran species, Heliothis virescens, in response to modern agricultural practices.</title>
        <authorList>
            <person name="Fritz M.L."/>
            <person name="Deyonke A.M."/>
            <person name="Papanicolaou A."/>
            <person name="Micinski S."/>
            <person name="Westbrook J."/>
            <person name="Gould F."/>
        </authorList>
    </citation>
    <scope>NUCLEOTIDE SEQUENCE [LARGE SCALE GENOMIC DNA]</scope>
    <source>
        <strain evidence="8">HvINT-</strain>
        <tissue evidence="8">Whole body</tissue>
    </source>
</reference>
<comment type="subcellular location">
    <subcellularLocation>
        <location evidence="1">Membrane</location>
        <topology evidence="1">Multi-pass membrane protein</topology>
    </subcellularLocation>
</comment>
<keyword evidence="5 6" id="KW-0472">Membrane</keyword>
<dbReference type="PANTHER" id="PTHR10926">
    <property type="entry name" value="CELL CYCLE CONTROL PROTEIN 50"/>
    <property type="match status" value="1"/>
</dbReference>
<evidence type="ECO:0000256" key="5">
    <source>
        <dbReference type="ARBA" id="ARBA00023136"/>
    </source>
</evidence>
<evidence type="ECO:0000256" key="1">
    <source>
        <dbReference type="ARBA" id="ARBA00004141"/>
    </source>
</evidence>